<comment type="caution">
    <text evidence="1">The sequence shown here is derived from an EMBL/GenBank/DDBJ whole genome shotgun (WGS) entry which is preliminary data.</text>
</comment>
<keyword evidence="2" id="KW-1185">Reference proteome</keyword>
<accession>A0ACC2PLI4</accession>
<sequence>MILFHRYTYSYSEHSGDDRISASLEIFDAQVKDEGSYTCQAENVAGISLGNVSLRVLRRERSTLEPPIETPSTGYAAAIAAGALLGTLLALGCLFLGIFLYARRLRSGSKSTLKQPPPPTSIVPPSILKKTTAYDGSGYKSASLALGQPTNRSCSPALCGSGGQQDHLHLGPGGGVGEFTEMAYLQSQLAPQRSFIEPDLICNEGGGGGGQSQTPPLPPPPSAYSNCLDRDGYPLNFGLPKIGTLQRGPRLGACETLPRGFGGARPSAALPPMRYSREAEFLARTAYPPHPLLEIGYAAVVPAPFIPSPPAGYRGNEGQLSPRSLLGGAAAAEAGNAVGLPAPPQEHHRPESVQHLHGLEHPESPDEGYVGDAMDV</sequence>
<evidence type="ECO:0000313" key="1">
    <source>
        <dbReference type="EMBL" id="KAJ8683681.1"/>
    </source>
</evidence>
<gene>
    <name evidence="1" type="ORF">QAD02_019473</name>
</gene>
<evidence type="ECO:0000313" key="2">
    <source>
        <dbReference type="Proteomes" id="UP001239111"/>
    </source>
</evidence>
<dbReference type="Proteomes" id="UP001239111">
    <property type="component" value="Chromosome 1"/>
</dbReference>
<dbReference type="EMBL" id="CM056741">
    <property type="protein sequence ID" value="KAJ8683681.1"/>
    <property type="molecule type" value="Genomic_DNA"/>
</dbReference>
<organism evidence="1 2">
    <name type="scientific">Eretmocerus hayati</name>
    <dbReference type="NCBI Taxonomy" id="131215"/>
    <lineage>
        <taxon>Eukaryota</taxon>
        <taxon>Metazoa</taxon>
        <taxon>Ecdysozoa</taxon>
        <taxon>Arthropoda</taxon>
        <taxon>Hexapoda</taxon>
        <taxon>Insecta</taxon>
        <taxon>Pterygota</taxon>
        <taxon>Neoptera</taxon>
        <taxon>Endopterygota</taxon>
        <taxon>Hymenoptera</taxon>
        <taxon>Apocrita</taxon>
        <taxon>Proctotrupomorpha</taxon>
        <taxon>Chalcidoidea</taxon>
        <taxon>Aphelinidae</taxon>
        <taxon>Aphelininae</taxon>
        <taxon>Eretmocerus</taxon>
    </lineage>
</organism>
<reference evidence="1" key="1">
    <citation type="submission" date="2023-04" db="EMBL/GenBank/DDBJ databases">
        <title>A chromosome-level genome assembly of the parasitoid wasp Eretmocerus hayati.</title>
        <authorList>
            <person name="Zhong Y."/>
            <person name="Liu S."/>
            <person name="Liu Y."/>
        </authorList>
    </citation>
    <scope>NUCLEOTIDE SEQUENCE</scope>
    <source>
        <strain evidence="1">ZJU_SS_LIU_2023</strain>
    </source>
</reference>
<protein>
    <submittedName>
        <fullName evidence="1">Uncharacterized protein</fullName>
    </submittedName>
</protein>
<proteinExistence type="predicted"/>
<name>A0ACC2PLI4_9HYME</name>